<dbReference type="PANTHER" id="PTHR30600">
    <property type="entry name" value="CYTOCHROME C PEROXIDASE-RELATED"/>
    <property type="match status" value="1"/>
</dbReference>
<dbReference type="Gene3D" id="1.10.760.10">
    <property type="entry name" value="Cytochrome c-like domain"/>
    <property type="match status" value="2"/>
</dbReference>
<dbReference type="InterPro" id="IPR051395">
    <property type="entry name" value="Cytochrome_c_Peroxidase/MauG"/>
</dbReference>
<keyword evidence="7 8" id="KW-0408">Iron</keyword>
<feature type="domain" description="Cytochrome c" evidence="9">
    <location>
        <begin position="209"/>
        <end position="340"/>
    </location>
</feature>
<keyword evidence="5" id="KW-0574">Periplasm</keyword>
<evidence type="ECO:0000256" key="2">
    <source>
        <dbReference type="ARBA" id="ARBA00022617"/>
    </source>
</evidence>
<evidence type="ECO:0000259" key="9">
    <source>
        <dbReference type="PROSITE" id="PS51007"/>
    </source>
</evidence>
<keyword evidence="2 8" id="KW-0349">Heme</keyword>
<dbReference type="InterPro" id="IPR026259">
    <property type="entry name" value="MauG/Cytc_peroxidase"/>
</dbReference>
<proteinExistence type="predicted"/>
<organism evidence="10 11">
    <name type="scientific">Polaribacter ponticola</name>
    <dbReference type="NCBI Taxonomy" id="2978475"/>
    <lineage>
        <taxon>Bacteria</taxon>
        <taxon>Pseudomonadati</taxon>
        <taxon>Bacteroidota</taxon>
        <taxon>Flavobacteriia</taxon>
        <taxon>Flavobacteriales</taxon>
        <taxon>Flavobacteriaceae</taxon>
    </lineage>
</organism>
<dbReference type="RefSeq" id="WP_265726852.1">
    <property type="nucleotide sequence ID" value="NZ_JAOSLC020000003.1"/>
</dbReference>
<name>A0ABT5SBU0_9FLAO</name>
<evidence type="ECO:0000256" key="7">
    <source>
        <dbReference type="ARBA" id="ARBA00023004"/>
    </source>
</evidence>
<keyword evidence="3 8" id="KW-0479">Metal-binding</keyword>
<evidence type="ECO:0000256" key="6">
    <source>
        <dbReference type="ARBA" id="ARBA00023002"/>
    </source>
</evidence>
<reference evidence="10" key="1">
    <citation type="submission" date="2023-02" db="EMBL/GenBank/DDBJ databases">
        <title>Polaribacter ponticola sp. nov., isolated from seawater.</title>
        <authorList>
            <person name="Baek J.H."/>
            <person name="Kim J.M."/>
            <person name="Choi D.G."/>
            <person name="Jeon C.O."/>
        </authorList>
    </citation>
    <scope>NUCLEOTIDE SEQUENCE</scope>
    <source>
        <strain evidence="10">MSW5</strain>
    </source>
</reference>
<dbReference type="InterPro" id="IPR009056">
    <property type="entry name" value="Cyt_c-like_dom"/>
</dbReference>
<dbReference type="PROSITE" id="PS51007">
    <property type="entry name" value="CYTC"/>
    <property type="match status" value="1"/>
</dbReference>
<evidence type="ECO:0000313" key="11">
    <source>
        <dbReference type="Proteomes" id="UP001151478"/>
    </source>
</evidence>
<evidence type="ECO:0000313" key="10">
    <source>
        <dbReference type="EMBL" id="MDD7915595.1"/>
    </source>
</evidence>
<dbReference type="GO" id="GO:0004601">
    <property type="term" value="F:peroxidase activity"/>
    <property type="evidence" value="ECO:0007669"/>
    <property type="project" value="UniProtKB-KW"/>
</dbReference>
<evidence type="ECO:0000256" key="3">
    <source>
        <dbReference type="ARBA" id="ARBA00022723"/>
    </source>
</evidence>
<comment type="caution">
    <text evidence="10">The sequence shown here is derived from an EMBL/GenBank/DDBJ whole genome shotgun (WGS) entry which is preliminary data.</text>
</comment>
<protein>
    <submittedName>
        <fullName evidence="10">Cytochrome c peroxidase</fullName>
    </submittedName>
</protein>
<dbReference type="SUPFAM" id="SSF46626">
    <property type="entry name" value="Cytochrome c"/>
    <property type="match status" value="2"/>
</dbReference>
<dbReference type="Proteomes" id="UP001151478">
    <property type="component" value="Unassembled WGS sequence"/>
</dbReference>
<evidence type="ECO:0000256" key="5">
    <source>
        <dbReference type="ARBA" id="ARBA00022764"/>
    </source>
</evidence>
<accession>A0ABT5SBU0</accession>
<evidence type="ECO:0000256" key="1">
    <source>
        <dbReference type="ARBA" id="ARBA00004418"/>
    </source>
</evidence>
<keyword evidence="11" id="KW-1185">Reference proteome</keyword>
<keyword evidence="6" id="KW-0560">Oxidoreductase</keyword>
<dbReference type="InterPro" id="IPR004852">
    <property type="entry name" value="Di-haem_cyt_c_peroxidsae"/>
</dbReference>
<dbReference type="EMBL" id="JAOSLC020000003">
    <property type="protein sequence ID" value="MDD7915595.1"/>
    <property type="molecule type" value="Genomic_DNA"/>
</dbReference>
<dbReference type="PANTHER" id="PTHR30600:SF10">
    <property type="entry name" value="BLL6722 PROTEIN"/>
    <property type="match status" value="1"/>
</dbReference>
<evidence type="ECO:0000256" key="8">
    <source>
        <dbReference type="PROSITE-ProRule" id="PRU00433"/>
    </source>
</evidence>
<comment type="subcellular location">
    <subcellularLocation>
        <location evidence="1">Periplasm</location>
    </subcellularLocation>
</comment>
<keyword evidence="4" id="KW-0732">Signal</keyword>
<dbReference type="PIRSF" id="PIRSF000294">
    <property type="entry name" value="Cytochrome-c_peroxidase"/>
    <property type="match status" value="1"/>
</dbReference>
<sequence>MKNIYILLISFFLLMNCSSKEEETYVPIPYNLKIPQLFADKLIAPIIPTNNPLTKEGVALGKKLFFDKILSGNSTQSCATCHDPKIAFTDNRPFSDGIDGSFGNRNSMPLFNLAWNFDELFTWDGKEFSLEKQAFEPVTNPIEMHANWTVVAKKLQEHSEYPVLFLQAFGTSTIDSTLVTKAIAQFERTIISGNSKFDKFLKGETTLTTEEQNGFDVFMDEARGDCFHCHGSNNNPLWTDNKFHNNGLDATFSDLGLGAITGDPADNGKFRSPSLRNLAFTAPYMHDGRFATLEEVINHYSIGLKPSSTIDPLMKKVNEGGVNLSTKDKADLKAFLLSLSDLEFINNQDFQEK</sequence>
<keyword evidence="10" id="KW-0575">Peroxidase</keyword>
<evidence type="ECO:0000256" key="4">
    <source>
        <dbReference type="ARBA" id="ARBA00022729"/>
    </source>
</evidence>
<gene>
    <name evidence="10" type="ORF">N5A56_014715</name>
</gene>
<dbReference type="InterPro" id="IPR036909">
    <property type="entry name" value="Cyt_c-like_dom_sf"/>
</dbReference>
<dbReference type="Pfam" id="PF03150">
    <property type="entry name" value="CCP_MauG"/>
    <property type="match status" value="1"/>
</dbReference>